<dbReference type="EMBL" id="VIWY01000001">
    <property type="protein sequence ID" value="TWG25101.1"/>
    <property type="molecule type" value="Genomic_DNA"/>
</dbReference>
<dbReference type="AlphaFoldDB" id="A0A561WML3"/>
<keyword evidence="1" id="KW-0808">Transferase</keyword>
<dbReference type="GO" id="GO:0016740">
    <property type="term" value="F:transferase activity"/>
    <property type="evidence" value="ECO:0007669"/>
    <property type="project" value="UniProtKB-KW"/>
</dbReference>
<organism evidence="1 2">
    <name type="scientific">Actinoplanes teichomyceticus</name>
    <dbReference type="NCBI Taxonomy" id="1867"/>
    <lineage>
        <taxon>Bacteria</taxon>
        <taxon>Bacillati</taxon>
        <taxon>Actinomycetota</taxon>
        <taxon>Actinomycetes</taxon>
        <taxon>Micromonosporales</taxon>
        <taxon>Micromonosporaceae</taxon>
        <taxon>Actinoplanes</taxon>
    </lineage>
</organism>
<protein>
    <submittedName>
        <fullName evidence="1">4-hydroxybenzoate polyprenyltransferase</fullName>
    </submittedName>
</protein>
<evidence type="ECO:0000313" key="2">
    <source>
        <dbReference type="Proteomes" id="UP000320239"/>
    </source>
</evidence>
<sequence length="121" mass="11792">MLSRAEVHGAKASLPVRTLAATAAVAGLAGSTRPGPGTRLRRTLVPAALAGWYAARYGAVQAAVIGDPSAARVRAAVGAGITTLPVLQGALTARQGAVAAGAATACVAELAARLARAVSPT</sequence>
<dbReference type="Proteomes" id="UP000320239">
    <property type="component" value="Unassembled WGS sequence"/>
</dbReference>
<reference evidence="1 2" key="1">
    <citation type="submission" date="2019-06" db="EMBL/GenBank/DDBJ databases">
        <title>Sequencing the genomes of 1000 actinobacteria strains.</title>
        <authorList>
            <person name="Klenk H.-P."/>
        </authorList>
    </citation>
    <scope>NUCLEOTIDE SEQUENCE [LARGE SCALE GENOMIC DNA]</scope>
    <source>
        <strain evidence="1 2">DSM 43866</strain>
    </source>
</reference>
<evidence type="ECO:0000313" key="1">
    <source>
        <dbReference type="EMBL" id="TWG25101.1"/>
    </source>
</evidence>
<gene>
    <name evidence="1" type="ORF">FHX34_10164</name>
</gene>
<keyword evidence="2" id="KW-1185">Reference proteome</keyword>
<proteinExistence type="predicted"/>
<comment type="caution">
    <text evidence="1">The sequence shown here is derived from an EMBL/GenBank/DDBJ whole genome shotgun (WGS) entry which is preliminary data.</text>
</comment>
<name>A0A561WML3_ACTTI</name>
<dbReference type="RefSeq" id="WP_239082093.1">
    <property type="nucleotide sequence ID" value="NZ_BOMX01000004.1"/>
</dbReference>
<accession>A0A561WML3</accession>